<gene>
    <name evidence="1" type="ORF">BamMEX5DRAFT_3378</name>
</gene>
<dbReference type="AlphaFoldDB" id="B1T6G2"/>
<proteinExistence type="predicted"/>
<sequence>MVVITIQYAFVSGSSRPSQKPTATAIVTRSAWRKLGERMFRFEKISSGDSRRRCRKRVSALSIFSSICCGSAWPDRLRRIRSIRRVALQMRRNVASTAAYASALLAGKFFLRINSISYSIARSSAFTLIRECGARFSSTARPICSRSAAALRIRSR</sequence>
<organism evidence="1 2">
    <name type="scientific">Burkholderia ambifaria MEX-5</name>
    <dbReference type="NCBI Taxonomy" id="396597"/>
    <lineage>
        <taxon>Bacteria</taxon>
        <taxon>Pseudomonadati</taxon>
        <taxon>Pseudomonadota</taxon>
        <taxon>Betaproteobacteria</taxon>
        <taxon>Burkholderiales</taxon>
        <taxon>Burkholderiaceae</taxon>
        <taxon>Burkholderia</taxon>
        <taxon>Burkholderia cepacia complex</taxon>
    </lineage>
</organism>
<dbReference type="EMBL" id="ABLK01000104">
    <property type="protein sequence ID" value="EDT40858.1"/>
    <property type="molecule type" value="Genomic_DNA"/>
</dbReference>
<protein>
    <submittedName>
        <fullName evidence="1">Uncharacterized protein</fullName>
    </submittedName>
</protein>
<dbReference type="Proteomes" id="UP000004814">
    <property type="component" value="Unassembled WGS sequence"/>
</dbReference>
<evidence type="ECO:0000313" key="1">
    <source>
        <dbReference type="EMBL" id="EDT40858.1"/>
    </source>
</evidence>
<reference evidence="1 2" key="1">
    <citation type="submission" date="2008-03" db="EMBL/GenBank/DDBJ databases">
        <title>Sequencing of the draft genome and assembly of Burkholderia ambifaria MEX-5.</title>
        <authorList>
            <consortium name="US DOE Joint Genome Institute (JGI-PGF)"/>
            <person name="Copeland A."/>
            <person name="Lucas S."/>
            <person name="Lapidus A."/>
            <person name="Glavina del Rio T."/>
            <person name="Dalin E."/>
            <person name="Tice H."/>
            <person name="Bruce D."/>
            <person name="Goodwin L."/>
            <person name="Pitluck S."/>
            <person name="Larimer F."/>
            <person name="Land M.L."/>
            <person name="Hauser L."/>
            <person name="Tiedje J."/>
            <person name="Richardson P."/>
        </authorList>
    </citation>
    <scope>NUCLEOTIDE SEQUENCE [LARGE SCALE GENOMIC DNA]</scope>
    <source>
        <strain evidence="1 2">MEX-5</strain>
    </source>
</reference>
<evidence type="ECO:0000313" key="2">
    <source>
        <dbReference type="Proteomes" id="UP000004814"/>
    </source>
</evidence>
<comment type="caution">
    <text evidence="1">The sequence shown here is derived from an EMBL/GenBank/DDBJ whole genome shotgun (WGS) entry which is preliminary data.</text>
</comment>
<accession>B1T6G2</accession>
<name>B1T6G2_9BURK</name>